<gene>
    <name evidence="1" type="ORF">N7U62_05355</name>
</gene>
<dbReference type="RefSeq" id="WP_264136863.1">
    <property type="nucleotide sequence ID" value="NZ_JAOYOD010000001.1"/>
</dbReference>
<dbReference type="Proteomes" id="UP001300692">
    <property type="component" value="Unassembled WGS sequence"/>
</dbReference>
<protein>
    <submittedName>
        <fullName evidence="1">Uncharacterized protein</fullName>
    </submittedName>
</protein>
<organism evidence="1 2">
    <name type="scientific">Reichenbachiella ulvae</name>
    <dbReference type="NCBI Taxonomy" id="2980104"/>
    <lineage>
        <taxon>Bacteria</taxon>
        <taxon>Pseudomonadati</taxon>
        <taxon>Bacteroidota</taxon>
        <taxon>Cytophagia</taxon>
        <taxon>Cytophagales</taxon>
        <taxon>Reichenbachiellaceae</taxon>
        <taxon>Reichenbachiella</taxon>
    </lineage>
</organism>
<accession>A0ABT3CR79</accession>
<name>A0ABT3CR79_9BACT</name>
<reference evidence="1 2" key="1">
    <citation type="submission" date="2022-10" db="EMBL/GenBank/DDBJ databases">
        <title>Comparative genomics and taxonomic characterization of three novel marine species of genus Reichenbachiella exhibiting antioxidant and polysaccharide degradation activities.</title>
        <authorList>
            <person name="Muhammad N."/>
            <person name="Lee Y.-J."/>
            <person name="Ko J."/>
            <person name="Kim S.-G."/>
        </authorList>
    </citation>
    <scope>NUCLEOTIDE SEQUENCE [LARGE SCALE GENOMIC DNA]</scope>
    <source>
        <strain evidence="1 2">ABR2-5</strain>
    </source>
</reference>
<keyword evidence="2" id="KW-1185">Reference proteome</keyword>
<evidence type="ECO:0000313" key="2">
    <source>
        <dbReference type="Proteomes" id="UP001300692"/>
    </source>
</evidence>
<proteinExistence type="predicted"/>
<evidence type="ECO:0000313" key="1">
    <source>
        <dbReference type="EMBL" id="MCV9386078.1"/>
    </source>
</evidence>
<sequence length="42" mass="4759">MKAILINILVFVIAAPSVTISQTKWEITEDYSIEFEGRGARF</sequence>
<comment type="caution">
    <text evidence="1">The sequence shown here is derived from an EMBL/GenBank/DDBJ whole genome shotgun (WGS) entry which is preliminary data.</text>
</comment>
<dbReference type="EMBL" id="JAOYOD010000001">
    <property type="protein sequence ID" value="MCV9386078.1"/>
    <property type="molecule type" value="Genomic_DNA"/>
</dbReference>